<name>A0ABS5VYZ3_9SPHN</name>
<comment type="caution">
    <text evidence="1">The sequence shown here is derived from an EMBL/GenBank/DDBJ whole genome shotgun (WGS) entry which is preliminary data.</text>
</comment>
<protein>
    <submittedName>
        <fullName evidence="1">LysR family transcriptional regulator</fullName>
    </submittedName>
</protein>
<evidence type="ECO:0000313" key="2">
    <source>
        <dbReference type="Proteomes" id="UP000811255"/>
    </source>
</evidence>
<dbReference type="RefSeq" id="WP_214533814.1">
    <property type="nucleotide sequence ID" value="NZ_JAHFVK010000001.1"/>
</dbReference>
<reference evidence="1 2" key="1">
    <citation type="submission" date="2021-05" db="EMBL/GenBank/DDBJ databases">
        <title>Croceibacterium sp. LX-88 genome sequence.</title>
        <authorList>
            <person name="Luo X."/>
        </authorList>
    </citation>
    <scope>NUCLEOTIDE SEQUENCE [LARGE SCALE GENOMIC DNA]</scope>
    <source>
        <strain evidence="1 2">LX-88</strain>
    </source>
</reference>
<keyword evidence="2" id="KW-1185">Reference proteome</keyword>
<dbReference type="EMBL" id="JAHFVK010000001">
    <property type="protein sequence ID" value="MBT2132743.1"/>
    <property type="molecule type" value="Genomic_DNA"/>
</dbReference>
<sequence>MTQIAPRSPAPRSQPRAHADYRWTQEKMVAFLRALATSGKVAEAARTVGMTRHSAYRLRKRLGPQFSEVWERARKIGVVARQSDTFRGPAAAR</sequence>
<organism evidence="1 2">
    <name type="scientific">Croceibacterium selenioxidans</name>
    <dbReference type="NCBI Taxonomy" id="2838833"/>
    <lineage>
        <taxon>Bacteria</taxon>
        <taxon>Pseudomonadati</taxon>
        <taxon>Pseudomonadota</taxon>
        <taxon>Alphaproteobacteria</taxon>
        <taxon>Sphingomonadales</taxon>
        <taxon>Erythrobacteraceae</taxon>
        <taxon>Croceibacterium</taxon>
    </lineage>
</organism>
<evidence type="ECO:0000313" key="1">
    <source>
        <dbReference type="EMBL" id="MBT2132743.1"/>
    </source>
</evidence>
<accession>A0ABS5VYZ3</accession>
<gene>
    <name evidence="1" type="ORF">KK137_00220</name>
</gene>
<dbReference type="Proteomes" id="UP000811255">
    <property type="component" value="Unassembled WGS sequence"/>
</dbReference>
<proteinExistence type="predicted"/>